<dbReference type="InterPro" id="IPR003329">
    <property type="entry name" value="Cytidylyl_trans"/>
</dbReference>
<dbReference type="InterPro" id="IPR029044">
    <property type="entry name" value="Nucleotide-diphossugar_trans"/>
</dbReference>
<dbReference type="PANTHER" id="PTHR42866">
    <property type="entry name" value="3-DEOXY-MANNO-OCTULOSONATE CYTIDYLYLTRANSFERASE"/>
    <property type="match status" value="1"/>
</dbReference>
<dbReference type="KEGG" id="xcl:G4Z02_01750"/>
<dbReference type="PANTHER" id="PTHR42866:SF1">
    <property type="entry name" value="SPORE COAT POLYSACCHARIDE BIOSYNTHESIS PROTEIN SPSF"/>
    <property type="match status" value="1"/>
</dbReference>
<keyword evidence="2" id="KW-1185">Reference proteome</keyword>
<dbReference type="Pfam" id="PF02348">
    <property type="entry name" value="CTP_transf_3"/>
    <property type="match status" value="1"/>
</dbReference>
<dbReference type="Proteomes" id="UP000514720">
    <property type="component" value="Chromosome"/>
</dbReference>
<dbReference type="RefSeq" id="WP_258878136.1">
    <property type="nucleotide sequence ID" value="NZ_CP048914.1"/>
</dbReference>
<accession>A0A7L7KP17</accession>
<evidence type="ECO:0000313" key="2">
    <source>
        <dbReference type="Proteomes" id="UP000514720"/>
    </source>
</evidence>
<organism evidence="1 2">
    <name type="scientific">Candidatus Xianfuyuplasma coldseepsis</name>
    <dbReference type="NCBI Taxonomy" id="2782163"/>
    <lineage>
        <taxon>Bacteria</taxon>
        <taxon>Bacillati</taxon>
        <taxon>Mycoplasmatota</taxon>
        <taxon>Mollicutes</taxon>
        <taxon>Candidatus Izemoplasmatales</taxon>
        <taxon>Candidatus Izemoplasmataceae</taxon>
        <taxon>Candidatus Xianfuyuplasma</taxon>
    </lineage>
</organism>
<gene>
    <name evidence="1" type="ORF">G4Z02_01750</name>
</gene>
<evidence type="ECO:0008006" key="3">
    <source>
        <dbReference type="Google" id="ProtNLM"/>
    </source>
</evidence>
<dbReference type="EMBL" id="CP048914">
    <property type="protein sequence ID" value="QMS84521.1"/>
    <property type="molecule type" value="Genomic_DNA"/>
</dbReference>
<sequence length="265" mass="30542">MKIGFVIPARLKSTRLEKKILKLISGQTVLEWCIDRALKAPSIDEVVVATSYIPSDSEVTKICMNKNVRYFLGHPDDVLDRLKETAEYFDFDYVVNITPDNALFSVHLVNLMVSYIKDNPSVDYVSFSNAFLGTGIYALNKKALQTVCEFKKDIDTEIWGPFFHPDFFNNVKLDVPNFLVANVRLTLDTIDDFRLIRSIFEAMGFKPGRHVETEAVLNFLENNPELNKINSQIVQRTVNLNVLDEISNHFSENIIKFEEIRKKYY</sequence>
<evidence type="ECO:0000313" key="1">
    <source>
        <dbReference type="EMBL" id="QMS84521.1"/>
    </source>
</evidence>
<dbReference type="GO" id="GO:0005829">
    <property type="term" value="C:cytosol"/>
    <property type="evidence" value="ECO:0007669"/>
    <property type="project" value="TreeGrafter"/>
</dbReference>
<dbReference type="SUPFAM" id="SSF53448">
    <property type="entry name" value="Nucleotide-diphospho-sugar transferases"/>
    <property type="match status" value="1"/>
</dbReference>
<dbReference type="AlphaFoldDB" id="A0A7L7KP17"/>
<protein>
    <recommendedName>
        <fullName evidence="3">3-deoxy-manno-octulosonate cytidylyltransferase</fullName>
    </recommendedName>
</protein>
<proteinExistence type="predicted"/>
<reference evidence="1 2" key="1">
    <citation type="submission" date="2020-02" db="EMBL/GenBank/DDBJ databases">
        <authorList>
            <person name="Zheng R.K."/>
            <person name="Sun C.M."/>
        </authorList>
    </citation>
    <scope>NUCLEOTIDE SEQUENCE [LARGE SCALE GENOMIC DNA]</scope>
    <source>
        <strain evidence="2">zrk13</strain>
    </source>
</reference>
<dbReference type="Gene3D" id="3.90.550.10">
    <property type="entry name" value="Spore Coat Polysaccharide Biosynthesis Protein SpsA, Chain A"/>
    <property type="match status" value="1"/>
</dbReference>
<name>A0A7L7KP17_9MOLU</name>